<feature type="domain" description="Phage capsid-like C-terminal" evidence="3">
    <location>
        <begin position="122"/>
        <end position="385"/>
    </location>
</feature>
<organism evidence="4">
    <name type="scientific">Siphoviridae sp. ctQU013</name>
    <dbReference type="NCBI Taxonomy" id="2826329"/>
    <lineage>
        <taxon>Viruses</taxon>
        <taxon>Duplodnaviria</taxon>
        <taxon>Heunggongvirae</taxon>
        <taxon>Uroviricota</taxon>
        <taxon>Caudoviricetes</taxon>
    </lineage>
</organism>
<evidence type="ECO:0000259" key="3">
    <source>
        <dbReference type="Pfam" id="PF05065"/>
    </source>
</evidence>
<sequence length="394" mass="41773">MATEEINTALEALSKIDASIAGMQESVKKGEAAQADVQKKIDELGEKQVLFSRQLLDIQQKAQKAEGAADLVDKSIGAQFVNSDSYKRFKGTSGARSASAEVSNKSAENPVTSAQAKLVPYRVPGIVPLDTRELTIEGLFPRIPTAAQTIEYMREKTFTNGAATVAEAAMKPSSSFEFELKQTPVQVIAHWTKITRQLADDAPALQAFINARMIYGVNLAAEDQLLTGDGTSPNLSGIMAAGNYTAQSFNLADIGGAGSTMLDLLRVSFATINAAGFRTSAVVLNPVDWAVLQGLKATDGVYLLGSPANSFASSSIWGARVVESAAMAKGKFLAGDFARAATVYDRMSTVVDIAAQNEDDFIKNLYTIRAERRLALAVEHSNAVIGGALAVPSA</sequence>
<proteinExistence type="predicted"/>
<dbReference type="Pfam" id="PF05065">
    <property type="entry name" value="Phage_capsid"/>
    <property type="match status" value="1"/>
</dbReference>
<keyword evidence="2" id="KW-0946">Virion</keyword>
<comment type="subcellular location">
    <subcellularLocation>
        <location evidence="1">Virion</location>
    </subcellularLocation>
</comment>
<dbReference type="SUPFAM" id="SSF56563">
    <property type="entry name" value="Major capsid protein gp5"/>
    <property type="match status" value="1"/>
</dbReference>
<evidence type="ECO:0000256" key="1">
    <source>
        <dbReference type="ARBA" id="ARBA00004328"/>
    </source>
</evidence>
<dbReference type="GO" id="GO:0044423">
    <property type="term" value="C:virion component"/>
    <property type="evidence" value="ECO:0007669"/>
    <property type="project" value="UniProtKB-KW"/>
</dbReference>
<dbReference type="Gene3D" id="3.30.2320.10">
    <property type="entry name" value="hypothetical protein PF0899 domain"/>
    <property type="match status" value="1"/>
</dbReference>
<evidence type="ECO:0000256" key="2">
    <source>
        <dbReference type="ARBA" id="ARBA00022844"/>
    </source>
</evidence>
<reference evidence="4" key="1">
    <citation type="journal article" date="2021" name="Proc. Natl. Acad. Sci. U.S.A.">
        <title>A Catalog of Tens of Thousands of Viruses from Human Metagenomes Reveals Hidden Associations with Chronic Diseases.</title>
        <authorList>
            <person name="Tisza M.J."/>
            <person name="Buck C.B."/>
        </authorList>
    </citation>
    <scope>NUCLEOTIDE SEQUENCE</scope>
    <source>
        <strain evidence="4">CtQU013</strain>
    </source>
</reference>
<name>A0A8S5NLD1_9CAUD</name>
<accession>A0A8S5NLD1</accession>
<protein>
    <submittedName>
        <fullName evidence="4">Major capsid protein</fullName>
    </submittedName>
</protein>
<dbReference type="InterPro" id="IPR024455">
    <property type="entry name" value="Phage_capsid"/>
</dbReference>
<dbReference type="Gene3D" id="3.30.2400.10">
    <property type="entry name" value="Major capsid protein gp5"/>
    <property type="match status" value="1"/>
</dbReference>
<evidence type="ECO:0000313" key="4">
    <source>
        <dbReference type="EMBL" id="DAD95613.1"/>
    </source>
</evidence>
<dbReference type="NCBIfam" id="TIGR01554">
    <property type="entry name" value="major_cap_HK97"/>
    <property type="match status" value="1"/>
</dbReference>
<dbReference type="EMBL" id="BK015198">
    <property type="protein sequence ID" value="DAD95613.1"/>
    <property type="molecule type" value="Genomic_DNA"/>
</dbReference>
<dbReference type="InterPro" id="IPR054612">
    <property type="entry name" value="Phage_capsid-like_C"/>
</dbReference>